<proteinExistence type="predicted"/>
<accession>A0A1I7C8N7</accession>
<dbReference type="SUPFAM" id="SSF54909">
    <property type="entry name" value="Dimeric alpha+beta barrel"/>
    <property type="match status" value="1"/>
</dbReference>
<evidence type="ECO:0000259" key="1">
    <source>
        <dbReference type="Pfam" id="PF07110"/>
    </source>
</evidence>
<feature type="domain" description="EthD" evidence="1">
    <location>
        <begin position="11"/>
        <end position="91"/>
    </location>
</feature>
<dbReference type="AlphaFoldDB" id="A0A1I7C8N7"/>
<dbReference type="Gene3D" id="3.30.70.100">
    <property type="match status" value="1"/>
</dbReference>
<dbReference type="Pfam" id="PF07110">
    <property type="entry name" value="EthD"/>
    <property type="match status" value="1"/>
</dbReference>
<dbReference type="EMBL" id="FPBA01000019">
    <property type="protein sequence ID" value="SFT95793.1"/>
    <property type="molecule type" value="Genomic_DNA"/>
</dbReference>
<dbReference type="InterPro" id="IPR011008">
    <property type="entry name" value="Dimeric_a/b-barrel"/>
</dbReference>
<dbReference type="GO" id="GO:0016491">
    <property type="term" value="F:oxidoreductase activity"/>
    <property type="evidence" value="ECO:0007669"/>
    <property type="project" value="InterPro"/>
</dbReference>
<dbReference type="RefSeq" id="WP_217644844.1">
    <property type="nucleotide sequence ID" value="NZ_FPBA01000019.1"/>
</dbReference>
<organism evidence="2 3">
    <name type="scientific">Geodermatophilus amargosae</name>
    <dbReference type="NCBI Taxonomy" id="1296565"/>
    <lineage>
        <taxon>Bacteria</taxon>
        <taxon>Bacillati</taxon>
        <taxon>Actinomycetota</taxon>
        <taxon>Actinomycetes</taxon>
        <taxon>Geodermatophilales</taxon>
        <taxon>Geodermatophilaceae</taxon>
        <taxon>Geodermatophilus</taxon>
    </lineage>
</organism>
<reference evidence="3" key="1">
    <citation type="submission" date="2016-10" db="EMBL/GenBank/DDBJ databases">
        <authorList>
            <person name="Varghese N."/>
            <person name="Submissions S."/>
        </authorList>
    </citation>
    <scope>NUCLEOTIDE SEQUENCE [LARGE SCALE GENOMIC DNA]</scope>
    <source>
        <strain evidence="3">DSM 46136</strain>
    </source>
</reference>
<dbReference type="Proteomes" id="UP000199546">
    <property type="component" value="Unassembled WGS sequence"/>
</dbReference>
<dbReference type="InterPro" id="IPR009799">
    <property type="entry name" value="EthD_dom"/>
</dbReference>
<dbReference type="NCBIfam" id="TIGR02118">
    <property type="entry name" value="EthD family reductase"/>
    <property type="match status" value="1"/>
</dbReference>
<evidence type="ECO:0000313" key="3">
    <source>
        <dbReference type="Proteomes" id="UP000199546"/>
    </source>
</evidence>
<gene>
    <name evidence="2" type="ORF">SAMN05660657_04198</name>
</gene>
<evidence type="ECO:0000313" key="2">
    <source>
        <dbReference type="EMBL" id="SFT95793.1"/>
    </source>
</evidence>
<keyword evidence="3" id="KW-1185">Reference proteome</keyword>
<name>A0A1I7C8N7_9ACTN</name>
<sequence length="106" mass="11417">MLKVTFVVYEKAGLDRAEALRYWRDTHGPIDAKIPGLQRYVQQHAIAAPEGDPPFLGVATLTFADEDAFGVAAASPEFAAAIADLDNFADAQRLPTAFVEEVVIVG</sequence>
<dbReference type="STRING" id="1296565.SAMN05660657_04198"/>
<protein>
    <recommendedName>
        <fullName evidence="1">EthD domain-containing protein</fullName>
    </recommendedName>
</protein>